<dbReference type="Proteomes" id="UP000823749">
    <property type="component" value="Chromosome 4"/>
</dbReference>
<accession>A0AAV6KRU0</accession>
<name>A0AAV6KRU0_9ERIC</name>
<dbReference type="InterPro" id="IPR033389">
    <property type="entry name" value="AUX/IAA_dom"/>
</dbReference>
<dbReference type="GO" id="GO:0005634">
    <property type="term" value="C:nucleus"/>
    <property type="evidence" value="ECO:0007669"/>
    <property type="project" value="UniProtKB-SubCell"/>
</dbReference>
<reference evidence="3" key="1">
    <citation type="submission" date="2020-08" db="EMBL/GenBank/DDBJ databases">
        <title>Plant Genome Project.</title>
        <authorList>
            <person name="Zhang R.-G."/>
        </authorList>
    </citation>
    <scope>NUCLEOTIDE SEQUENCE</scope>
    <source>
        <strain evidence="3">WSP0</strain>
        <tissue evidence="3">Leaf</tissue>
    </source>
</reference>
<keyword evidence="1" id="KW-0805">Transcription regulation</keyword>
<comment type="caution">
    <text evidence="3">The sequence shown here is derived from an EMBL/GenBank/DDBJ whole genome shotgun (WGS) entry which is preliminary data.</text>
</comment>
<gene>
    <name evidence="3" type="ORF">RHGRI_012479</name>
</gene>
<keyword evidence="4" id="KW-1185">Reference proteome</keyword>
<comment type="similarity">
    <text evidence="1">Belongs to the Aux/IAA family.</text>
</comment>
<dbReference type="AlphaFoldDB" id="A0AAV6KRU0"/>
<proteinExistence type="inferred from homology"/>
<comment type="subunit">
    <text evidence="1">Homodimers and heterodimers.</text>
</comment>
<keyword evidence="1" id="KW-0804">Transcription</keyword>
<evidence type="ECO:0000256" key="1">
    <source>
        <dbReference type="RuleBase" id="RU004549"/>
    </source>
</evidence>
<dbReference type="Pfam" id="PF02309">
    <property type="entry name" value="AUX_IAA"/>
    <property type="match status" value="1"/>
</dbReference>
<organism evidence="3 4">
    <name type="scientific">Rhododendron griersonianum</name>
    <dbReference type="NCBI Taxonomy" id="479676"/>
    <lineage>
        <taxon>Eukaryota</taxon>
        <taxon>Viridiplantae</taxon>
        <taxon>Streptophyta</taxon>
        <taxon>Embryophyta</taxon>
        <taxon>Tracheophyta</taxon>
        <taxon>Spermatophyta</taxon>
        <taxon>Magnoliopsida</taxon>
        <taxon>eudicotyledons</taxon>
        <taxon>Gunneridae</taxon>
        <taxon>Pentapetalae</taxon>
        <taxon>asterids</taxon>
        <taxon>Ericales</taxon>
        <taxon>Ericaceae</taxon>
        <taxon>Ericoideae</taxon>
        <taxon>Rhodoreae</taxon>
        <taxon>Rhododendron</taxon>
    </lineage>
</organism>
<keyword evidence="1" id="KW-0678">Repressor</keyword>
<keyword evidence="1" id="KW-0539">Nucleus</keyword>
<feature type="domain" description="AUX/IAA" evidence="2">
    <location>
        <begin position="29"/>
        <end position="50"/>
    </location>
</feature>
<evidence type="ECO:0000313" key="4">
    <source>
        <dbReference type="Proteomes" id="UP000823749"/>
    </source>
</evidence>
<evidence type="ECO:0000313" key="3">
    <source>
        <dbReference type="EMBL" id="KAG5554937.1"/>
    </source>
</evidence>
<dbReference type="EMBL" id="JACTNZ010000004">
    <property type="protein sequence ID" value="KAG5554937.1"/>
    <property type="molecule type" value="Genomic_DNA"/>
</dbReference>
<keyword evidence="1" id="KW-0927">Auxin signaling pathway</keyword>
<evidence type="ECO:0000259" key="2">
    <source>
        <dbReference type="Pfam" id="PF02309"/>
    </source>
</evidence>
<comment type="subcellular location">
    <subcellularLocation>
        <location evidence="1">Nucleus</location>
    </subcellularLocation>
</comment>
<protein>
    <recommendedName>
        <fullName evidence="1">Auxin-responsive protein</fullName>
    </recommendedName>
</protein>
<dbReference type="GO" id="GO:0009734">
    <property type="term" value="P:auxin-activated signaling pathway"/>
    <property type="evidence" value="ECO:0007669"/>
    <property type="project" value="UniProtKB-UniRule"/>
</dbReference>
<sequence length="78" mass="8826">MELQHAQVSSYSCRTCQGYGVLLLDILVMFIDSCKRMRIMKGSEAIGLACKIDVLFGVRGCGRWNSKKDTLQKLAPRW</sequence>
<comment type="function">
    <text evidence="1">Aux/IAA proteins are short-lived transcriptional factors that function as repressors of early auxin response genes at low auxin concentrations.</text>
</comment>